<dbReference type="InterPro" id="IPR014436">
    <property type="entry name" value="Extradiol_dOase_DODA"/>
</dbReference>
<reference evidence="7 8" key="1">
    <citation type="submission" date="2018-10" db="EMBL/GenBank/DDBJ databases">
        <title>Genomic Encyclopedia of Type Strains, Phase IV (KMG-IV): sequencing the most valuable type-strain genomes for metagenomic binning, comparative biology and taxonomic classification.</title>
        <authorList>
            <person name="Goeker M."/>
        </authorList>
    </citation>
    <scope>NUCLEOTIDE SEQUENCE [LARGE SCALE GENOMIC DNA]</scope>
    <source>
        <strain evidence="7 8">DSM 3303</strain>
    </source>
</reference>
<dbReference type="CDD" id="cd07363">
    <property type="entry name" value="45_DOPA_Dioxygenase"/>
    <property type="match status" value="1"/>
</dbReference>
<dbReference type="GO" id="GO:0008270">
    <property type="term" value="F:zinc ion binding"/>
    <property type="evidence" value="ECO:0007669"/>
    <property type="project" value="InterPro"/>
</dbReference>
<keyword evidence="7" id="KW-0223">Dioxygenase</keyword>
<comment type="cofactor">
    <cofactor evidence="1">
        <name>Zn(2+)</name>
        <dbReference type="ChEBI" id="CHEBI:29105"/>
    </cofactor>
</comment>
<feature type="domain" description="Extradiol ring-cleavage dioxygenase class III enzyme subunit B" evidence="6">
    <location>
        <begin position="33"/>
        <end position="236"/>
    </location>
</feature>
<keyword evidence="3" id="KW-0479">Metal-binding</keyword>
<sequence length="260" mass="27976">MFFAPLFLSHGGPDVLINGSPAPAVWRAHADSLPRPRAILMMSAHYLALQPLLGSSPRWGTVHDFGGFPRELYKLQYPAAGDDKVLAEAMALLAAAGISARHDGAEGLDHGAWVPLLAMYPQADIPVITLSTLPRQDARAHYQLGLALAQLAEQGVLIIGSGSMTHNLYELSRAGGPEQPWAKAFADWMAQRLLDNDIEALLDWEARVPFAKQNHPSDEHLLPLFFALGAAKGKVGRSLHRGIELGALAMDAWAFDGAAA</sequence>
<dbReference type="RefSeq" id="WP_120810492.1">
    <property type="nucleotide sequence ID" value="NZ_RBID01000014.1"/>
</dbReference>
<evidence type="ECO:0000256" key="5">
    <source>
        <dbReference type="ARBA" id="ARBA00023002"/>
    </source>
</evidence>
<dbReference type="PANTHER" id="PTHR30096">
    <property type="entry name" value="4,5-DOPA DIOXYGENASE EXTRADIOL-LIKE PROTEIN"/>
    <property type="match status" value="1"/>
</dbReference>
<evidence type="ECO:0000256" key="3">
    <source>
        <dbReference type="ARBA" id="ARBA00022723"/>
    </source>
</evidence>
<comment type="caution">
    <text evidence="7">The sequence shown here is derived from an EMBL/GenBank/DDBJ whole genome shotgun (WGS) entry which is preliminary data.</text>
</comment>
<dbReference type="Proteomes" id="UP000279384">
    <property type="component" value="Unassembled WGS sequence"/>
</dbReference>
<evidence type="ECO:0000313" key="8">
    <source>
        <dbReference type="Proteomes" id="UP000279384"/>
    </source>
</evidence>
<dbReference type="InterPro" id="IPR004183">
    <property type="entry name" value="Xdiol_dOase_suB"/>
</dbReference>
<gene>
    <name evidence="7" type="ORF">C8E02_1804</name>
</gene>
<comment type="similarity">
    <text evidence="2">Belongs to the DODA-type extradiol aromatic ring-opening dioxygenase family.</text>
</comment>
<name>A0A495BD35_VOGIN</name>
<evidence type="ECO:0000256" key="4">
    <source>
        <dbReference type="ARBA" id="ARBA00022833"/>
    </source>
</evidence>
<accession>A0A495BD35</accession>
<dbReference type="EMBL" id="RBID01000014">
    <property type="protein sequence ID" value="RKQ58829.1"/>
    <property type="molecule type" value="Genomic_DNA"/>
</dbReference>
<dbReference type="SUPFAM" id="SSF53213">
    <property type="entry name" value="LigB-like"/>
    <property type="match status" value="1"/>
</dbReference>
<dbReference type="PANTHER" id="PTHR30096:SF0">
    <property type="entry name" value="4,5-DOPA DIOXYGENASE EXTRADIOL-LIKE PROTEIN"/>
    <property type="match status" value="1"/>
</dbReference>
<keyword evidence="5" id="KW-0560">Oxidoreductase</keyword>
<proteinExistence type="inferred from homology"/>
<dbReference type="Gene3D" id="3.40.830.10">
    <property type="entry name" value="LigB-like"/>
    <property type="match status" value="1"/>
</dbReference>
<dbReference type="GO" id="GO:0008198">
    <property type="term" value="F:ferrous iron binding"/>
    <property type="evidence" value="ECO:0007669"/>
    <property type="project" value="InterPro"/>
</dbReference>
<dbReference type="PIRSF" id="PIRSF006157">
    <property type="entry name" value="Doxgns_DODA"/>
    <property type="match status" value="1"/>
</dbReference>
<keyword evidence="4" id="KW-0862">Zinc</keyword>
<dbReference type="AlphaFoldDB" id="A0A495BD35"/>
<protein>
    <submittedName>
        <fullName evidence="7">4,5-DOPA dioxygenase extradiol</fullName>
    </submittedName>
</protein>
<evidence type="ECO:0000256" key="1">
    <source>
        <dbReference type="ARBA" id="ARBA00001947"/>
    </source>
</evidence>
<evidence type="ECO:0000259" key="6">
    <source>
        <dbReference type="Pfam" id="PF02900"/>
    </source>
</evidence>
<dbReference type="Pfam" id="PF02900">
    <property type="entry name" value="LigB"/>
    <property type="match status" value="1"/>
</dbReference>
<dbReference type="GO" id="GO:0016702">
    <property type="term" value="F:oxidoreductase activity, acting on single donors with incorporation of molecular oxygen, incorporation of two atoms of oxygen"/>
    <property type="evidence" value="ECO:0007669"/>
    <property type="project" value="UniProtKB-ARBA"/>
</dbReference>
<evidence type="ECO:0000256" key="2">
    <source>
        <dbReference type="ARBA" id="ARBA00007581"/>
    </source>
</evidence>
<organism evidence="7 8">
    <name type="scientific">Vogesella indigofera</name>
    <name type="common">Pseudomonas indigofera</name>
    <dbReference type="NCBI Taxonomy" id="45465"/>
    <lineage>
        <taxon>Bacteria</taxon>
        <taxon>Pseudomonadati</taxon>
        <taxon>Pseudomonadota</taxon>
        <taxon>Betaproteobacteria</taxon>
        <taxon>Neisseriales</taxon>
        <taxon>Chromobacteriaceae</taxon>
        <taxon>Vogesella</taxon>
    </lineage>
</organism>
<evidence type="ECO:0000313" key="7">
    <source>
        <dbReference type="EMBL" id="RKQ58829.1"/>
    </source>
</evidence>